<dbReference type="GO" id="GO:0016020">
    <property type="term" value="C:membrane"/>
    <property type="evidence" value="ECO:0007669"/>
    <property type="project" value="UniProtKB-SubCell"/>
</dbReference>
<evidence type="ECO:0000256" key="3">
    <source>
        <dbReference type="ARBA" id="ARBA00022989"/>
    </source>
</evidence>
<organism evidence="6">
    <name type="scientific">Candidatus Methanogaster sp. ANME-2c ERB4</name>
    <dbReference type="NCBI Taxonomy" id="2759911"/>
    <lineage>
        <taxon>Archaea</taxon>
        <taxon>Methanobacteriati</taxon>
        <taxon>Methanobacteriota</taxon>
        <taxon>Stenosarchaea group</taxon>
        <taxon>Methanomicrobia</taxon>
        <taxon>Methanosarcinales</taxon>
        <taxon>ANME-2 cluster</taxon>
        <taxon>Candidatus Methanogasteraceae</taxon>
        <taxon>Candidatus Methanogaster</taxon>
    </lineage>
</organism>
<evidence type="ECO:0000256" key="4">
    <source>
        <dbReference type="ARBA" id="ARBA00023136"/>
    </source>
</evidence>
<accession>A0A7G9YPB1</accession>
<keyword evidence="2 5" id="KW-0812">Transmembrane</keyword>
<comment type="subcellular location">
    <subcellularLocation>
        <location evidence="1">Membrane</location>
        <topology evidence="1">Multi-pass membrane protein</topology>
    </subcellularLocation>
</comment>
<evidence type="ECO:0008006" key="7">
    <source>
        <dbReference type="Google" id="ProtNLM"/>
    </source>
</evidence>
<keyword evidence="3 5" id="KW-1133">Transmembrane helix</keyword>
<keyword evidence="4 5" id="KW-0472">Membrane</keyword>
<sequence>MNMMQRIDRNAGVLLASKVVSYILGFFFMMYTARYLGAEGFDVLSFALAFTRIFGVFAGPGLRQLTARVAERGGLQKARARVRRKPSSACPDTERSGRVIAMHPHHSRPMSMRLANDIPIPEVIT</sequence>
<dbReference type="InterPro" id="IPR002797">
    <property type="entry name" value="Polysacc_synth"/>
</dbReference>
<gene>
    <name evidence="6" type="ORF">HMIKAMFF_00005</name>
</gene>
<feature type="transmembrane region" description="Helical" evidence="5">
    <location>
        <begin position="12"/>
        <end position="31"/>
    </location>
</feature>
<evidence type="ECO:0000256" key="2">
    <source>
        <dbReference type="ARBA" id="ARBA00022692"/>
    </source>
</evidence>
<evidence type="ECO:0000256" key="5">
    <source>
        <dbReference type="SAM" id="Phobius"/>
    </source>
</evidence>
<feature type="transmembrane region" description="Helical" evidence="5">
    <location>
        <begin position="43"/>
        <end position="62"/>
    </location>
</feature>
<proteinExistence type="predicted"/>
<evidence type="ECO:0000313" key="6">
    <source>
        <dbReference type="EMBL" id="QNO49845.1"/>
    </source>
</evidence>
<reference evidence="6" key="1">
    <citation type="submission" date="2020-06" db="EMBL/GenBank/DDBJ databases">
        <title>Unique genomic features of the anaerobic methanotrophic archaea.</title>
        <authorList>
            <person name="Chadwick G.L."/>
            <person name="Skennerton C.T."/>
            <person name="Laso-Perez R."/>
            <person name="Leu A.O."/>
            <person name="Speth D.R."/>
            <person name="Yu H."/>
            <person name="Morgan-Lang C."/>
            <person name="Hatzenpichler R."/>
            <person name="Goudeau D."/>
            <person name="Malmstrom R."/>
            <person name="Brazelton W.J."/>
            <person name="Woyke T."/>
            <person name="Hallam S.J."/>
            <person name="Tyson G.W."/>
            <person name="Wegener G."/>
            <person name="Boetius A."/>
            <person name="Orphan V."/>
        </authorList>
    </citation>
    <scope>NUCLEOTIDE SEQUENCE</scope>
</reference>
<dbReference type="EMBL" id="MT631398">
    <property type="protein sequence ID" value="QNO49845.1"/>
    <property type="molecule type" value="Genomic_DNA"/>
</dbReference>
<dbReference type="Pfam" id="PF01943">
    <property type="entry name" value="Polysacc_synt"/>
    <property type="match status" value="1"/>
</dbReference>
<protein>
    <recommendedName>
        <fullName evidence="7">Polysaccharide biosynthesis protein C-terminal domain-containing protein</fullName>
    </recommendedName>
</protein>
<name>A0A7G9YPB1_9EURY</name>
<dbReference type="AlphaFoldDB" id="A0A7G9YPB1"/>
<evidence type="ECO:0000256" key="1">
    <source>
        <dbReference type="ARBA" id="ARBA00004141"/>
    </source>
</evidence>